<dbReference type="PANTHER" id="PTHR36698:SF2">
    <property type="entry name" value="MCE_MLAD DOMAIN-CONTAINING PROTEIN"/>
    <property type="match status" value="1"/>
</dbReference>
<organism evidence="4 5">
    <name type="scientific">Roseateles amylovorans</name>
    <dbReference type="NCBI Taxonomy" id="2978473"/>
    <lineage>
        <taxon>Bacteria</taxon>
        <taxon>Pseudomonadati</taxon>
        <taxon>Pseudomonadota</taxon>
        <taxon>Betaproteobacteria</taxon>
        <taxon>Burkholderiales</taxon>
        <taxon>Sphaerotilaceae</taxon>
        <taxon>Roseateles</taxon>
    </lineage>
</organism>
<protein>
    <submittedName>
        <fullName evidence="4">MlaD family protein</fullName>
    </submittedName>
</protein>
<dbReference type="RefSeq" id="WP_261756916.1">
    <property type="nucleotide sequence ID" value="NZ_CP104562.2"/>
</dbReference>
<evidence type="ECO:0000259" key="3">
    <source>
        <dbReference type="Pfam" id="PF02470"/>
    </source>
</evidence>
<dbReference type="InterPro" id="IPR003399">
    <property type="entry name" value="Mce/MlaD"/>
</dbReference>
<evidence type="ECO:0000313" key="4">
    <source>
        <dbReference type="EMBL" id="UXH77172.1"/>
    </source>
</evidence>
<dbReference type="Pfam" id="PF02470">
    <property type="entry name" value="MlaD"/>
    <property type="match status" value="1"/>
</dbReference>
<dbReference type="EMBL" id="CP104562">
    <property type="protein sequence ID" value="UXH77172.1"/>
    <property type="molecule type" value="Genomic_DNA"/>
</dbReference>
<keyword evidence="5" id="KW-1185">Reference proteome</keyword>
<accession>A0ABY6AW00</accession>
<proteinExistence type="predicted"/>
<dbReference type="Proteomes" id="UP001064933">
    <property type="component" value="Chromosome"/>
</dbReference>
<name>A0ABY6AW00_9BURK</name>
<keyword evidence="2" id="KW-1133">Transmembrane helix</keyword>
<evidence type="ECO:0000256" key="1">
    <source>
        <dbReference type="SAM" id="MobiDB-lite"/>
    </source>
</evidence>
<reference evidence="4" key="1">
    <citation type="submission" date="2022-10" db="EMBL/GenBank/DDBJ databases">
        <title>Characterization and whole genome sequencing of a new Roseateles species, isolated from fresh water.</title>
        <authorList>
            <person name="Guliayeva D.Y."/>
            <person name="Akhremchuk A.E."/>
            <person name="Sikolenko M.A."/>
            <person name="Valentovich L.N."/>
            <person name="Sidarenka A.V."/>
        </authorList>
    </citation>
    <scope>NUCLEOTIDE SEQUENCE</scope>
    <source>
        <strain evidence="4">BIM B-1768</strain>
    </source>
</reference>
<feature type="transmembrane region" description="Helical" evidence="2">
    <location>
        <begin position="7"/>
        <end position="28"/>
    </location>
</feature>
<feature type="region of interest" description="Disordered" evidence="1">
    <location>
        <begin position="289"/>
        <end position="321"/>
    </location>
</feature>
<evidence type="ECO:0000256" key="2">
    <source>
        <dbReference type="SAM" id="Phobius"/>
    </source>
</evidence>
<keyword evidence="2" id="KW-0472">Membrane</keyword>
<evidence type="ECO:0000313" key="5">
    <source>
        <dbReference type="Proteomes" id="UP001064933"/>
    </source>
</evidence>
<dbReference type="PANTHER" id="PTHR36698">
    <property type="entry name" value="BLL5892 PROTEIN"/>
    <property type="match status" value="1"/>
</dbReference>
<gene>
    <name evidence="4" type="ORF">N4261_19450</name>
</gene>
<keyword evidence="2" id="KW-0812">Transmembrane</keyword>
<sequence>MENKAHALATGLFVLLLGAALVLVVLWFRDDRGSTQDFTVVARAGVPGLNLKAPVKLRGVVIGKVDSIAFDPKEPRQILVGIEVDAAAPVAAGTVAKLGYQGITGLSFIDLNDGETPRDPQASVLVTRRIDLAPSVLDQLSDAGPKLVQGAMNTMDRINRVLSDSNQQQLSETLVQLREASVGLNHLIEELRPTAKALPSLVKNADGLVVAGQRTLGQVDTLAKQGGELVEEYKTRAVALEKLGDAATQMQTTLRRVELALVGSSDKPRQRAVLDDLAQAAKALERAAQTLGDQPQSLILGPKPALPGPGEAGFDAGSKGK</sequence>
<feature type="domain" description="Mce/MlaD" evidence="3">
    <location>
        <begin position="46"/>
        <end position="114"/>
    </location>
</feature>